<feature type="region of interest" description="Disordered" evidence="8">
    <location>
        <begin position="1"/>
        <end position="41"/>
    </location>
</feature>
<evidence type="ECO:0000259" key="9">
    <source>
        <dbReference type="PROSITE" id="PS51980"/>
    </source>
</evidence>
<dbReference type="GO" id="GO:0032968">
    <property type="term" value="P:positive regulation of transcription elongation by RNA polymerase II"/>
    <property type="evidence" value="ECO:0007669"/>
    <property type="project" value="TreeGrafter"/>
</dbReference>
<keyword evidence="3" id="KW-0805">Transcription regulation</keyword>
<feature type="compositionally biased region" description="Low complexity" evidence="8">
    <location>
        <begin position="256"/>
        <end position="269"/>
    </location>
</feature>
<dbReference type="Pfam" id="PF10390">
    <property type="entry name" value="ELL"/>
    <property type="match status" value="1"/>
</dbReference>
<evidence type="ECO:0000256" key="6">
    <source>
        <dbReference type="PROSITE-ProRule" id="PRU01324"/>
    </source>
</evidence>
<feature type="compositionally biased region" description="Polar residues" evidence="8">
    <location>
        <begin position="484"/>
        <end position="499"/>
    </location>
</feature>
<dbReference type="Gene3D" id="1.10.10.2670">
    <property type="entry name" value="E3 ubiquitin-protein ligase"/>
    <property type="match status" value="1"/>
</dbReference>
<proteinExistence type="inferred from homology"/>
<dbReference type="AlphaFoldDB" id="A0A915PR47"/>
<dbReference type="InterPro" id="IPR036390">
    <property type="entry name" value="WH_DNA-bd_sf"/>
</dbReference>
<feature type="region of interest" description="Disordered" evidence="8">
    <location>
        <begin position="484"/>
        <end position="554"/>
    </location>
</feature>
<dbReference type="PROSITE" id="PS51980">
    <property type="entry name" value="OCEL"/>
    <property type="match status" value="1"/>
</dbReference>
<keyword evidence="7" id="KW-0175">Coiled coil</keyword>
<feature type="region of interest" description="Disordered" evidence="8">
    <location>
        <begin position="661"/>
        <end position="690"/>
    </location>
</feature>
<comment type="similarity">
    <text evidence="2 6">Belongs to the ELL/occludin family.</text>
</comment>
<evidence type="ECO:0000313" key="10">
    <source>
        <dbReference type="Proteomes" id="UP000887581"/>
    </source>
</evidence>
<evidence type="ECO:0000256" key="1">
    <source>
        <dbReference type="ARBA" id="ARBA00004123"/>
    </source>
</evidence>
<feature type="coiled-coil region" evidence="7">
    <location>
        <begin position="633"/>
        <end position="660"/>
    </location>
</feature>
<feature type="domain" description="OCEL" evidence="9">
    <location>
        <begin position="553"/>
        <end position="662"/>
    </location>
</feature>
<dbReference type="PANTHER" id="PTHR23288">
    <property type="entry name" value="OCCLUDIN AND RNA POLYMERASE II ELONGATION FACTOR ELL"/>
    <property type="match status" value="1"/>
</dbReference>
<dbReference type="SUPFAM" id="SSF46785">
    <property type="entry name" value="Winged helix' DNA-binding domain"/>
    <property type="match status" value="1"/>
</dbReference>
<dbReference type="GO" id="GO:0000987">
    <property type="term" value="F:cis-regulatory region sequence-specific DNA binding"/>
    <property type="evidence" value="ECO:0007669"/>
    <property type="project" value="TreeGrafter"/>
</dbReference>
<feature type="compositionally biased region" description="Polar residues" evidence="8">
    <location>
        <begin position="270"/>
        <end position="291"/>
    </location>
</feature>
<dbReference type="PANTHER" id="PTHR23288:SF17">
    <property type="entry name" value="RNA POLYMERASE II ELONGATION FACTOR ELL"/>
    <property type="match status" value="1"/>
</dbReference>
<feature type="region of interest" description="Disordered" evidence="8">
    <location>
        <begin position="437"/>
        <end position="457"/>
    </location>
</feature>
<dbReference type="InterPro" id="IPR019464">
    <property type="entry name" value="ELL_N"/>
</dbReference>
<dbReference type="WBParaSite" id="sdigi.contig2.g367.t1">
    <property type="protein sequence ID" value="sdigi.contig2.g367.t1"/>
    <property type="gene ID" value="sdigi.contig2.g367"/>
</dbReference>
<sequence>MESVSVRSKNAREKCSEGGQGGSSMLQTSDDDDNHSSDSIPDTMTLIRIDILLEYATLQIFLSCTTRTGERIDVMAGAGSPRSSSPSNSSLEVLRMQVDTTSMSRQSAMMIKLTDESIAALKVAQKSRQPVRLKIDKQGGTIEIGSNGQTNKFRFVVQEVPGAPADAVSYDSQKRYRTVATFHSKIQANILFYLFDFSVMSRDVQTTAKALAETRDKLIEEEKKKLKDSSRHKREQRSVTVKRATNPLAIGAQRPSSSSSARSYHSDSSNKNTASRNLSTHQQQISSNSSAAGARSFVRAELSRRPLRKRVIHLVILGRFSSASEIIAQLRRDSLNEEIAQEDADRVQEIVDEIVELNRETGRLQLKQTFYNEVDARWPGFSSDEKSYVRKILSGSMGNHISNFAPVRKSRIVPMVAPASGTIHSNAQPLTDDLSFRSVQSKSPESTASSVGSKSPSEIISSVNNAEMNVLNSKRKAHANQVIASSQIGSKRPRQQSLSPPEDPSNANLAAHPQQAKSTTQRPVGLNDSERPAEPVSSTNSGVSLSSTSQSNRDWLKEFPEPRSLEEAEIYYLKFLDDYPKYLTCYNLLSAVVNEFKELEKKMNEAPKNSKEHEKAEEAIEMRYMHYQRNPEYLETRQKHEDLRSKLEILKKHVDFWEKNQRRQVTTDRTSSNNSGNNSNHHALKNASTL</sequence>
<evidence type="ECO:0000256" key="3">
    <source>
        <dbReference type="ARBA" id="ARBA00023015"/>
    </source>
</evidence>
<reference evidence="11" key="1">
    <citation type="submission" date="2022-11" db="UniProtKB">
        <authorList>
            <consortium name="WormBaseParasite"/>
        </authorList>
    </citation>
    <scope>IDENTIFICATION</scope>
</reference>
<evidence type="ECO:0000256" key="5">
    <source>
        <dbReference type="ARBA" id="ARBA00023242"/>
    </source>
</evidence>
<evidence type="ECO:0000313" key="11">
    <source>
        <dbReference type="WBParaSite" id="sdigi.contig2.g367.t1"/>
    </source>
</evidence>
<keyword evidence="5" id="KW-0539">Nucleus</keyword>
<dbReference type="GO" id="GO:0042795">
    <property type="term" value="P:snRNA transcription by RNA polymerase II"/>
    <property type="evidence" value="ECO:0007669"/>
    <property type="project" value="TreeGrafter"/>
</dbReference>
<accession>A0A915PR47</accession>
<dbReference type="InterPro" id="IPR010844">
    <property type="entry name" value="Occludin_ELL"/>
</dbReference>
<dbReference type="Proteomes" id="UP000887581">
    <property type="component" value="Unplaced"/>
</dbReference>
<feature type="compositionally biased region" description="Low complexity" evidence="8">
    <location>
        <begin position="671"/>
        <end position="680"/>
    </location>
</feature>
<protein>
    <submittedName>
        <fullName evidence="11">OCEL domain-containing protein</fullName>
    </submittedName>
</protein>
<dbReference type="GO" id="GO:0006368">
    <property type="term" value="P:transcription elongation by RNA polymerase II"/>
    <property type="evidence" value="ECO:0007669"/>
    <property type="project" value="InterPro"/>
</dbReference>
<evidence type="ECO:0000256" key="7">
    <source>
        <dbReference type="SAM" id="Coils"/>
    </source>
</evidence>
<dbReference type="SUPFAM" id="SSF144292">
    <property type="entry name" value="occludin/ELL-like"/>
    <property type="match status" value="1"/>
</dbReference>
<dbReference type="Pfam" id="PF07303">
    <property type="entry name" value="Occludin_ELL"/>
    <property type="match status" value="1"/>
</dbReference>
<evidence type="ECO:0000256" key="8">
    <source>
        <dbReference type="SAM" id="MobiDB-lite"/>
    </source>
</evidence>
<evidence type="ECO:0000256" key="2">
    <source>
        <dbReference type="ARBA" id="ARBA00009171"/>
    </source>
</evidence>
<organism evidence="10 11">
    <name type="scientific">Setaria digitata</name>
    <dbReference type="NCBI Taxonomy" id="48799"/>
    <lineage>
        <taxon>Eukaryota</taxon>
        <taxon>Metazoa</taxon>
        <taxon>Ecdysozoa</taxon>
        <taxon>Nematoda</taxon>
        <taxon>Chromadorea</taxon>
        <taxon>Rhabditida</taxon>
        <taxon>Spirurina</taxon>
        <taxon>Spiruromorpha</taxon>
        <taxon>Filarioidea</taxon>
        <taxon>Setariidae</taxon>
        <taxon>Setaria</taxon>
    </lineage>
</organism>
<dbReference type="InterPro" id="IPR031176">
    <property type="entry name" value="ELL/occludin"/>
</dbReference>
<feature type="compositionally biased region" description="Low complexity" evidence="8">
    <location>
        <begin position="536"/>
        <end position="552"/>
    </location>
</feature>
<keyword evidence="4" id="KW-0804">Transcription</keyword>
<evidence type="ECO:0000256" key="4">
    <source>
        <dbReference type="ARBA" id="ARBA00023163"/>
    </source>
</evidence>
<feature type="region of interest" description="Disordered" evidence="8">
    <location>
        <begin position="223"/>
        <end position="291"/>
    </location>
</feature>
<dbReference type="GO" id="GO:0008023">
    <property type="term" value="C:transcription elongation factor complex"/>
    <property type="evidence" value="ECO:0007669"/>
    <property type="project" value="InterPro"/>
</dbReference>
<dbReference type="Gene3D" id="6.10.140.340">
    <property type="match status" value="1"/>
</dbReference>
<keyword evidence="10" id="KW-1185">Reference proteome</keyword>
<dbReference type="InterPro" id="IPR042065">
    <property type="entry name" value="E3_ELL-like"/>
</dbReference>
<comment type="subcellular location">
    <subcellularLocation>
        <location evidence="1">Nucleus</location>
    </subcellularLocation>
</comment>
<name>A0A915PR47_9BILA</name>